<feature type="chain" id="PRO_5038794245" description="Lipoprotein" evidence="1">
    <location>
        <begin position="25"/>
        <end position="172"/>
    </location>
</feature>
<reference evidence="3" key="1">
    <citation type="submission" date="2015-11" db="EMBL/GenBank/DDBJ databases">
        <authorList>
            <person name="Kumar R."/>
            <person name="Singh D."/>
            <person name="Swarnkar M.K."/>
            <person name="Singh A.K."/>
            <person name="Kumar S."/>
        </authorList>
    </citation>
    <scope>NUCLEOTIDE SEQUENCE [LARGE SCALE GENOMIC DNA]</scope>
    <source>
        <strain evidence="3">ERGS4:06</strain>
    </source>
</reference>
<keyword evidence="1" id="KW-0732">Signal</keyword>
<feature type="signal peptide" evidence="1">
    <location>
        <begin position="1"/>
        <end position="24"/>
    </location>
</feature>
<evidence type="ECO:0000313" key="3">
    <source>
        <dbReference type="Proteomes" id="UP000059574"/>
    </source>
</evidence>
<name>A0A0S2M2U3_9MICC</name>
<dbReference type="PROSITE" id="PS51257">
    <property type="entry name" value="PROKAR_LIPOPROTEIN"/>
    <property type="match status" value="1"/>
</dbReference>
<proteinExistence type="predicted"/>
<evidence type="ECO:0000313" key="2">
    <source>
        <dbReference type="EMBL" id="ALO67926.1"/>
    </source>
</evidence>
<dbReference type="EMBL" id="CP013200">
    <property type="protein sequence ID" value="ALO67926.1"/>
    <property type="molecule type" value="Genomic_DNA"/>
</dbReference>
<accession>A0A0S2M2U3</accession>
<gene>
    <name evidence="2" type="ORF">AS189_17355</name>
</gene>
<organism evidence="2 3">
    <name type="scientific">Arthrobacter alpinus</name>
    <dbReference type="NCBI Taxonomy" id="656366"/>
    <lineage>
        <taxon>Bacteria</taxon>
        <taxon>Bacillati</taxon>
        <taxon>Actinomycetota</taxon>
        <taxon>Actinomycetes</taxon>
        <taxon>Micrococcales</taxon>
        <taxon>Micrococcaceae</taxon>
        <taxon>Arthrobacter</taxon>
    </lineage>
</organism>
<protein>
    <recommendedName>
        <fullName evidence="4">Lipoprotein</fullName>
    </recommendedName>
</protein>
<dbReference type="AlphaFoldDB" id="A0A0S2M2U3"/>
<sequence length="172" mass="18255">MVNSFLKNQGVAALVMIPVFAVSACGVATRPALTLLPAAEAGPKYQQLSTEISEVLSTEYPGLEWAPVENQHTRMAENNDGECILSIGTLRSQQHLSGLAGEWEPVMDTIAPILKNAGFSPVIDTDSLKGGWTGISSQDHHGGEIRINEKNTSNIHVSAKVSDEDCTGELGG</sequence>
<dbReference type="OrthoDB" id="5122286at2"/>
<dbReference type="RefSeq" id="WP_062291745.1">
    <property type="nucleotide sequence ID" value="NZ_CP013200.1"/>
</dbReference>
<dbReference type="Proteomes" id="UP000059574">
    <property type="component" value="Chromosome"/>
</dbReference>
<reference evidence="2 3" key="2">
    <citation type="journal article" date="2016" name="J. Biotechnol.">
        <title>Complete genome sequence of Arthrobacter alpinus ERGS4:06, a yellow pigmented bacterium tolerant to cold and radiations isolated from Sikkim Himalaya.</title>
        <authorList>
            <person name="Kumar R."/>
            <person name="Singh D."/>
            <person name="Swarnkar M.K."/>
            <person name="Singh A.K."/>
            <person name="Kumar S."/>
        </authorList>
    </citation>
    <scope>NUCLEOTIDE SEQUENCE [LARGE SCALE GENOMIC DNA]</scope>
    <source>
        <strain evidence="2 3">ERGS4:06</strain>
    </source>
</reference>
<evidence type="ECO:0008006" key="4">
    <source>
        <dbReference type="Google" id="ProtNLM"/>
    </source>
</evidence>
<evidence type="ECO:0000256" key="1">
    <source>
        <dbReference type="SAM" id="SignalP"/>
    </source>
</evidence>